<organism evidence="2 3">
    <name type="scientific">Hypsibius exemplaris</name>
    <name type="common">Freshwater tardigrade</name>
    <dbReference type="NCBI Taxonomy" id="2072580"/>
    <lineage>
        <taxon>Eukaryota</taxon>
        <taxon>Metazoa</taxon>
        <taxon>Ecdysozoa</taxon>
        <taxon>Tardigrada</taxon>
        <taxon>Eutardigrada</taxon>
        <taxon>Parachela</taxon>
        <taxon>Hypsibioidea</taxon>
        <taxon>Hypsibiidae</taxon>
        <taxon>Hypsibius</taxon>
    </lineage>
</organism>
<evidence type="ECO:0000313" key="3">
    <source>
        <dbReference type="Proteomes" id="UP000192578"/>
    </source>
</evidence>
<evidence type="ECO:0000313" key="2">
    <source>
        <dbReference type="EMBL" id="OWA51911.1"/>
    </source>
</evidence>
<feature type="region of interest" description="Disordered" evidence="1">
    <location>
        <begin position="114"/>
        <end position="145"/>
    </location>
</feature>
<comment type="caution">
    <text evidence="2">The sequence shown here is derived from an EMBL/GenBank/DDBJ whole genome shotgun (WGS) entry which is preliminary data.</text>
</comment>
<evidence type="ECO:0000256" key="1">
    <source>
        <dbReference type="SAM" id="MobiDB-lite"/>
    </source>
</evidence>
<accession>A0A9X6NK45</accession>
<reference evidence="3" key="1">
    <citation type="submission" date="2017-01" db="EMBL/GenBank/DDBJ databases">
        <title>Comparative genomics of anhydrobiosis in the tardigrade Hypsibius dujardini.</title>
        <authorList>
            <person name="Yoshida Y."/>
            <person name="Koutsovoulos G."/>
            <person name="Laetsch D."/>
            <person name="Stevens L."/>
            <person name="Kumar S."/>
            <person name="Horikawa D."/>
            <person name="Ishino K."/>
            <person name="Komine S."/>
            <person name="Tomita M."/>
            <person name="Blaxter M."/>
            <person name="Arakawa K."/>
        </authorList>
    </citation>
    <scope>NUCLEOTIDE SEQUENCE [LARGE SCALE GENOMIC DNA]</scope>
    <source>
        <strain evidence="3">Z151</strain>
    </source>
</reference>
<feature type="compositionally biased region" description="Polar residues" evidence="1">
    <location>
        <begin position="126"/>
        <end position="145"/>
    </location>
</feature>
<sequence length="145" mass="16131">MNHIRAELDVITKARLKTVTIQLQFSEAGNMAALITRVMNYYQANPALGKMAEIAEEFEFCQKSIDLLELNNFVTGKDLLAIKPARVRELLLPMKNSLNLEKFIRRHTVEEEATSVVPPGGAANQGLLNQTTANRSHNPHSSTSN</sequence>
<proteinExistence type="predicted"/>
<keyword evidence="3" id="KW-1185">Reference proteome</keyword>
<dbReference type="EMBL" id="MTYJ01000243">
    <property type="protein sequence ID" value="OWA51911.1"/>
    <property type="molecule type" value="Genomic_DNA"/>
</dbReference>
<dbReference type="AlphaFoldDB" id="A0A9X6NK45"/>
<name>A0A9X6NK45_HYPEX</name>
<dbReference type="Proteomes" id="UP000192578">
    <property type="component" value="Unassembled WGS sequence"/>
</dbReference>
<protein>
    <submittedName>
        <fullName evidence="2">Uncharacterized protein</fullName>
    </submittedName>
</protein>
<gene>
    <name evidence="2" type="ORF">BV898_16372</name>
</gene>